<dbReference type="AlphaFoldDB" id="T1FDL0"/>
<keyword evidence="3" id="KW-1185">Reference proteome</keyword>
<accession>T1FDL0</accession>
<dbReference type="HOGENOM" id="CLU_1817891_0_0_1"/>
<evidence type="ECO:0008006" key="4">
    <source>
        <dbReference type="Google" id="ProtNLM"/>
    </source>
</evidence>
<dbReference type="EMBL" id="KB097487">
    <property type="protein sequence ID" value="ESN96897.1"/>
    <property type="molecule type" value="Genomic_DNA"/>
</dbReference>
<sequence length="142" mass="16165">MANIVSEPTHLLGGTLDLVVPIDNLSIVSCSVQPSGVISDHSFIEASMSLSLPPFVKTKKHVRSWSRVDNEKFIALVEKHIFRKNFDFKTVDEAVDFLNVKFVPLLIWLYHCMRLNRDMYQQRLGSILFVESVSEAVENLSE</sequence>
<dbReference type="KEGG" id="hro:HELRODRAFT_178696"/>
<dbReference type="CTD" id="20206909"/>
<reference evidence="3" key="1">
    <citation type="submission" date="2012-12" db="EMBL/GenBank/DDBJ databases">
        <authorList>
            <person name="Hellsten U."/>
            <person name="Grimwood J."/>
            <person name="Chapman J.A."/>
            <person name="Shapiro H."/>
            <person name="Aerts A."/>
            <person name="Otillar R.P."/>
            <person name="Terry A.Y."/>
            <person name="Boore J.L."/>
            <person name="Simakov O."/>
            <person name="Marletaz F."/>
            <person name="Cho S.-J."/>
            <person name="Edsinger-Gonzales E."/>
            <person name="Havlak P."/>
            <person name="Kuo D.-H."/>
            <person name="Larsson T."/>
            <person name="Lv J."/>
            <person name="Arendt D."/>
            <person name="Savage R."/>
            <person name="Osoegawa K."/>
            <person name="de Jong P."/>
            <person name="Lindberg D.R."/>
            <person name="Seaver E.C."/>
            <person name="Weisblat D.A."/>
            <person name="Putnam N.H."/>
            <person name="Grigoriev I.V."/>
            <person name="Rokhsar D.S."/>
        </authorList>
    </citation>
    <scope>NUCLEOTIDE SEQUENCE</scope>
</reference>
<proteinExistence type="predicted"/>
<gene>
    <name evidence="2" type="primary">20206909</name>
    <name evidence="1" type="ORF">HELRODRAFT_178696</name>
</gene>
<dbReference type="InParanoid" id="T1FDL0"/>
<reference evidence="1 3" key="2">
    <citation type="journal article" date="2013" name="Nature">
        <title>Insights into bilaterian evolution from three spiralian genomes.</title>
        <authorList>
            <person name="Simakov O."/>
            <person name="Marletaz F."/>
            <person name="Cho S.J."/>
            <person name="Edsinger-Gonzales E."/>
            <person name="Havlak P."/>
            <person name="Hellsten U."/>
            <person name="Kuo D.H."/>
            <person name="Larsson T."/>
            <person name="Lv J."/>
            <person name="Arendt D."/>
            <person name="Savage R."/>
            <person name="Osoegawa K."/>
            <person name="de Jong P."/>
            <person name="Grimwood J."/>
            <person name="Chapman J.A."/>
            <person name="Shapiro H."/>
            <person name="Aerts A."/>
            <person name="Otillar R.P."/>
            <person name="Terry A.Y."/>
            <person name="Boore J.L."/>
            <person name="Grigoriev I.V."/>
            <person name="Lindberg D.R."/>
            <person name="Seaver E.C."/>
            <person name="Weisblat D.A."/>
            <person name="Putnam N.H."/>
            <person name="Rokhsar D.S."/>
        </authorList>
    </citation>
    <scope>NUCLEOTIDE SEQUENCE</scope>
</reference>
<dbReference type="RefSeq" id="XP_009025029.1">
    <property type="nucleotide sequence ID" value="XM_009026781.1"/>
</dbReference>
<evidence type="ECO:0000313" key="2">
    <source>
        <dbReference type="EnsemblMetazoa" id="HelroP178696"/>
    </source>
</evidence>
<reference evidence="2" key="3">
    <citation type="submission" date="2015-06" db="UniProtKB">
        <authorList>
            <consortium name="EnsemblMetazoa"/>
        </authorList>
    </citation>
    <scope>IDENTIFICATION</scope>
</reference>
<organism evidence="2 3">
    <name type="scientific">Helobdella robusta</name>
    <name type="common">Californian leech</name>
    <dbReference type="NCBI Taxonomy" id="6412"/>
    <lineage>
        <taxon>Eukaryota</taxon>
        <taxon>Metazoa</taxon>
        <taxon>Spiralia</taxon>
        <taxon>Lophotrochozoa</taxon>
        <taxon>Annelida</taxon>
        <taxon>Clitellata</taxon>
        <taxon>Hirudinea</taxon>
        <taxon>Rhynchobdellida</taxon>
        <taxon>Glossiphoniidae</taxon>
        <taxon>Helobdella</taxon>
    </lineage>
</organism>
<evidence type="ECO:0000313" key="3">
    <source>
        <dbReference type="Proteomes" id="UP000015101"/>
    </source>
</evidence>
<dbReference type="Proteomes" id="UP000015101">
    <property type="component" value="Unassembled WGS sequence"/>
</dbReference>
<dbReference type="EMBL" id="AMQM01006528">
    <property type="status" value="NOT_ANNOTATED_CDS"/>
    <property type="molecule type" value="Genomic_DNA"/>
</dbReference>
<protein>
    <recommendedName>
        <fullName evidence="4">Endonuclease/exonuclease/phosphatase domain-containing protein</fullName>
    </recommendedName>
</protein>
<dbReference type="OrthoDB" id="10072198at2759"/>
<dbReference type="EnsemblMetazoa" id="HelroT178696">
    <property type="protein sequence ID" value="HelroP178696"/>
    <property type="gene ID" value="HelroG178696"/>
</dbReference>
<evidence type="ECO:0000313" key="1">
    <source>
        <dbReference type="EMBL" id="ESN96897.1"/>
    </source>
</evidence>
<dbReference type="GeneID" id="20206909"/>
<name>T1FDL0_HELRO</name>